<reference evidence="10" key="1">
    <citation type="journal article" date="2019" name="Int. J. Syst. Evol. Microbiol.">
        <title>The Global Catalogue of Microorganisms (GCM) 10K type strain sequencing project: providing services to taxonomists for standard genome sequencing and annotation.</title>
        <authorList>
            <consortium name="The Broad Institute Genomics Platform"/>
            <consortium name="The Broad Institute Genome Sequencing Center for Infectious Disease"/>
            <person name="Wu L."/>
            <person name="Ma J."/>
        </authorList>
    </citation>
    <scope>NUCLEOTIDE SEQUENCE [LARGE SCALE GENOMIC DNA]</scope>
    <source>
        <strain evidence="10">CGMCC 1.16275</strain>
    </source>
</reference>
<keyword evidence="5" id="KW-0812">Transmembrane</keyword>
<dbReference type="EMBL" id="JBHUDY010000001">
    <property type="protein sequence ID" value="MFD1612632.1"/>
    <property type="molecule type" value="Genomic_DNA"/>
</dbReference>
<name>A0ABW4I603_9SPHN</name>
<accession>A0ABW4I603</accession>
<dbReference type="Pfam" id="PF02321">
    <property type="entry name" value="OEP"/>
    <property type="match status" value="1"/>
</dbReference>
<sequence length="429" mass="45594">MGRIAALALASASTLLCAQVYGPPADKNVTAPAAVPSSVPPDLAAITARAIEANPDVRAARLNNRAAATDIRAAKWQQGPSVSVGLFGFEGGTQVVRNQNVTANVTVDQPIYQGGRISGEIDRARASERQSLAITDETAQDIALRVANAYYTYVGAVRRVGALDQGLTEHRSLVSSIERRVQQEVSPTVDLELGRSRTAQLLQQQIAAKAQADASLQQLRVLLADPSFTPNVPPSYDPAVYHPSEAGAVESATTCSPTRKRLQATAQVARADQKVARSQYLPHLSAQFSSNEVTGDRVGLSLTTALNGGLAPIEAERAAKARRLAAEMRVGSADVDVQTQLAADFAENAAARERVIAGRTAAEAARGVTDSYQRLFVVGRRSWLDVMNAALEVTQAELAVQDAEVSAMASAARIGLRTCRWQPQPQISR</sequence>
<evidence type="ECO:0000256" key="8">
    <source>
        <dbReference type="SAM" id="SignalP"/>
    </source>
</evidence>
<evidence type="ECO:0000256" key="1">
    <source>
        <dbReference type="ARBA" id="ARBA00004442"/>
    </source>
</evidence>
<comment type="similarity">
    <text evidence="2">Belongs to the outer membrane factor (OMF) (TC 1.B.17) family.</text>
</comment>
<evidence type="ECO:0000256" key="3">
    <source>
        <dbReference type="ARBA" id="ARBA00022448"/>
    </source>
</evidence>
<dbReference type="PANTHER" id="PTHR30026:SF22">
    <property type="entry name" value="OUTER MEMBRANE EFFLUX PROTEIN"/>
    <property type="match status" value="1"/>
</dbReference>
<evidence type="ECO:0000256" key="7">
    <source>
        <dbReference type="ARBA" id="ARBA00023237"/>
    </source>
</evidence>
<keyword evidence="6" id="KW-0472">Membrane</keyword>
<evidence type="ECO:0000256" key="2">
    <source>
        <dbReference type="ARBA" id="ARBA00007613"/>
    </source>
</evidence>
<dbReference type="RefSeq" id="WP_380889707.1">
    <property type="nucleotide sequence ID" value="NZ_JBHUDY010000001.1"/>
</dbReference>
<keyword evidence="4" id="KW-1134">Transmembrane beta strand</keyword>
<keyword evidence="7" id="KW-0998">Cell outer membrane</keyword>
<dbReference type="PANTHER" id="PTHR30026">
    <property type="entry name" value="OUTER MEMBRANE PROTEIN TOLC"/>
    <property type="match status" value="1"/>
</dbReference>
<dbReference type="InterPro" id="IPR003423">
    <property type="entry name" value="OMP_efflux"/>
</dbReference>
<keyword evidence="3" id="KW-0813">Transport</keyword>
<dbReference type="Proteomes" id="UP001597115">
    <property type="component" value="Unassembled WGS sequence"/>
</dbReference>
<feature type="signal peptide" evidence="8">
    <location>
        <begin position="1"/>
        <end position="18"/>
    </location>
</feature>
<evidence type="ECO:0000256" key="5">
    <source>
        <dbReference type="ARBA" id="ARBA00022692"/>
    </source>
</evidence>
<evidence type="ECO:0000256" key="4">
    <source>
        <dbReference type="ARBA" id="ARBA00022452"/>
    </source>
</evidence>
<evidence type="ECO:0000313" key="9">
    <source>
        <dbReference type="EMBL" id="MFD1612632.1"/>
    </source>
</evidence>
<keyword evidence="8" id="KW-0732">Signal</keyword>
<dbReference type="InterPro" id="IPR051906">
    <property type="entry name" value="TolC-like"/>
</dbReference>
<organism evidence="9 10">
    <name type="scientific">Sphingomonas tabacisoli</name>
    <dbReference type="NCBI Taxonomy" id="2249466"/>
    <lineage>
        <taxon>Bacteria</taxon>
        <taxon>Pseudomonadati</taxon>
        <taxon>Pseudomonadota</taxon>
        <taxon>Alphaproteobacteria</taxon>
        <taxon>Sphingomonadales</taxon>
        <taxon>Sphingomonadaceae</taxon>
        <taxon>Sphingomonas</taxon>
    </lineage>
</organism>
<dbReference type="Gene3D" id="1.20.1600.10">
    <property type="entry name" value="Outer membrane efflux proteins (OEP)"/>
    <property type="match status" value="2"/>
</dbReference>
<proteinExistence type="inferred from homology"/>
<evidence type="ECO:0000313" key="10">
    <source>
        <dbReference type="Proteomes" id="UP001597115"/>
    </source>
</evidence>
<dbReference type="SUPFAM" id="SSF56954">
    <property type="entry name" value="Outer membrane efflux proteins (OEP)"/>
    <property type="match status" value="1"/>
</dbReference>
<gene>
    <name evidence="9" type="ORF">ACFSCW_12545</name>
</gene>
<protein>
    <submittedName>
        <fullName evidence="9">TolC family protein</fullName>
    </submittedName>
</protein>
<feature type="chain" id="PRO_5046243780" evidence="8">
    <location>
        <begin position="19"/>
        <end position="429"/>
    </location>
</feature>
<keyword evidence="10" id="KW-1185">Reference proteome</keyword>
<comment type="caution">
    <text evidence="9">The sequence shown here is derived from an EMBL/GenBank/DDBJ whole genome shotgun (WGS) entry which is preliminary data.</text>
</comment>
<evidence type="ECO:0000256" key="6">
    <source>
        <dbReference type="ARBA" id="ARBA00023136"/>
    </source>
</evidence>
<comment type="subcellular location">
    <subcellularLocation>
        <location evidence="1">Cell outer membrane</location>
    </subcellularLocation>
</comment>